<name>A0A1E7FRK3_9STRA</name>
<feature type="signal peptide" evidence="1">
    <location>
        <begin position="1"/>
        <end position="19"/>
    </location>
</feature>
<organism evidence="2 3">
    <name type="scientific">Fragilariopsis cylindrus CCMP1102</name>
    <dbReference type="NCBI Taxonomy" id="635003"/>
    <lineage>
        <taxon>Eukaryota</taxon>
        <taxon>Sar</taxon>
        <taxon>Stramenopiles</taxon>
        <taxon>Ochrophyta</taxon>
        <taxon>Bacillariophyta</taxon>
        <taxon>Bacillariophyceae</taxon>
        <taxon>Bacillariophycidae</taxon>
        <taxon>Bacillariales</taxon>
        <taxon>Bacillariaceae</taxon>
        <taxon>Fragilariopsis</taxon>
    </lineage>
</organism>
<dbReference type="OrthoDB" id="55773at2759"/>
<accession>A0A1E7FRK3</accession>
<dbReference type="Proteomes" id="UP000095751">
    <property type="component" value="Unassembled WGS sequence"/>
</dbReference>
<proteinExistence type="predicted"/>
<keyword evidence="3" id="KW-1185">Reference proteome</keyword>
<protein>
    <submittedName>
        <fullName evidence="2">Uncharacterized protein</fullName>
    </submittedName>
</protein>
<feature type="chain" id="PRO_5009193476" evidence="1">
    <location>
        <begin position="20"/>
        <end position="191"/>
    </location>
</feature>
<evidence type="ECO:0000313" key="3">
    <source>
        <dbReference type="Proteomes" id="UP000095751"/>
    </source>
</evidence>
<dbReference type="KEGG" id="fcy:FRACYDRAFT_267641"/>
<dbReference type="AlphaFoldDB" id="A0A1E7FRK3"/>
<evidence type="ECO:0000313" key="2">
    <source>
        <dbReference type="EMBL" id="OEU20453.1"/>
    </source>
</evidence>
<dbReference type="InParanoid" id="A0A1E7FRK3"/>
<reference evidence="2 3" key="1">
    <citation type="submission" date="2016-09" db="EMBL/GenBank/DDBJ databases">
        <title>Extensive genetic diversity and differential bi-allelic expression allows diatom success in the polar Southern Ocean.</title>
        <authorList>
            <consortium name="DOE Joint Genome Institute"/>
            <person name="Mock T."/>
            <person name="Otillar R.P."/>
            <person name="Strauss J."/>
            <person name="Dupont C."/>
            <person name="Frickenhaus S."/>
            <person name="Maumus F."/>
            <person name="Mcmullan M."/>
            <person name="Sanges R."/>
            <person name="Schmutz J."/>
            <person name="Toseland A."/>
            <person name="Valas R."/>
            <person name="Veluchamy A."/>
            <person name="Ward B.J."/>
            <person name="Allen A."/>
            <person name="Barry K."/>
            <person name="Falciatore A."/>
            <person name="Ferrante M."/>
            <person name="Fortunato A.E."/>
            <person name="Gloeckner G."/>
            <person name="Gruber A."/>
            <person name="Hipkin R."/>
            <person name="Janech M."/>
            <person name="Kroth P."/>
            <person name="Leese F."/>
            <person name="Lindquist E."/>
            <person name="Lyon B.R."/>
            <person name="Martin J."/>
            <person name="Mayer C."/>
            <person name="Parker M."/>
            <person name="Quesneville H."/>
            <person name="Raymond J."/>
            <person name="Uhlig C."/>
            <person name="Valentin K.U."/>
            <person name="Worden A.Z."/>
            <person name="Armbrust E.V."/>
            <person name="Bowler C."/>
            <person name="Green B."/>
            <person name="Moulton V."/>
            <person name="Van Oosterhout C."/>
            <person name="Grigoriev I."/>
        </authorList>
    </citation>
    <scope>NUCLEOTIDE SEQUENCE [LARGE SCALE GENOMIC DNA]</scope>
    <source>
        <strain evidence="2 3">CCMP1102</strain>
    </source>
</reference>
<dbReference type="EMBL" id="KV784354">
    <property type="protein sequence ID" value="OEU20453.1"/>
    <property type="molecule type" value="Genomic_DNA"/>
</dbReference>
<gene>
    <name evidence="2" type="ORF">FRACYDRAFT_267641</name>
</gene>
<sequence>MKLILSTAVLASVFSPVVSFSYLDQLGGAPVAVAVAAPVPVAAAPVAAAAPAAVLAPVVLAADYVAPSVGNYMDSLTTGANAPTGSGIASYTALLPSNSAPSGAGLQTYTAALPTVNTVAGGAGMISHCDALGGNVAWTKGAAPRKPSAVSFSGSTSGQSVSFTLETSASLFQGISGTGTITLSGSIDSVQ</sequence>
<evidence type="ECO:0000256" key="1">
    <source>
        <dbReference type="SAM" id="SignalP"/>
    </source>
</evidence>
<keyword evidence="1" id="KW-0732">Signal</keyword>